<keyword evidence="4" id="KW-1185">Reference proteome</keyword>
<comment type="similarity">
    <text evidence="1">Belongs to the bactofilin family.</text>
</comment>
<evidence type="ECO:0000313" key="4">
    <source>
        <dbReference type="Proteomes" id="UP000826725"/>
    </source>
</evidence>
<name>A0A8D5JR75_9BACT</name>
<dbReference type="InterPro" id="IPR049945">
    <property type="entry name" value="AAA_22"/>
</dbReference>
<accession>A0A8D5JR75</accession>
<evidence type="ECO:0000259" key="2">
    <source>
        <dbReference type="Pfam" id="PF13401"/>
    </source>
</evidence>
<dbReference type="InterPro" id="IPR007607">
    <property type="entry name" value="BacA/B"/>
</dbReference>
<dbReference type="KEGG" id="dbk:DGMP_39530"/>
<organism evidence="3 4">
    <name type="scientific">Desulfomarina profundi</name>
    <dbReference type="NCBI Taxonomy" id="2772557"/>
    <lineage>
        <taxon>Bacteria</taxon>
        <taxon>Pseudomonadati</taxon>
        <taxon>Thermodesulfobacteriota</taxon>
        <taxon>Desulfobulbia</taxon>
        <taxon>Desulfobulbales</taxon>
        <taxon>Desulfobulbaceae</taxon>
        <taxon>Desulfomarina</taxon>
    </lineage>
</organism>
<dbReference type="GO" id="GO:0016887">
    <property type="term" value="F:ATP hydrolysis activity"/>
    <property type="evidence" value="ECO:0007669"/>
    <property type="project" value="InterPro"/>
</dbReference>
<dbReference type="AlphaFoldDB" id="A0A8D5JR75"/>
<sequence>MMIPGLFESMTEKNESRIDRSMSIVGKVRSLGHVVIEGKVEGDLDCTSMKIVREGTLLGDIHAEEIECFGTIEGRIKTRKFIMRKDGCHTGTVETTELRVEPGAFLDCALHDGGEVCPSGIEKGGREVAETGVSGESVVDWERLAAVFESNAQQCIMEVPWSERRELLHQILTLLEKEKPLIKITGDPGSGKSTLIARLKEVLPDETDLFILEKPVGSVRDLLSAVADYLQLPVLADDRQRDIVGKIKGVIAPDGCIRKKMVLAVDDAQLMYPATMEGLSVCSPAPMRVGKRWCRLFCWELEKWKGSLFIQPVNILRMKPTVCWLLNLSP</sequence>
<feature type="domain" description="ORC1/DEAH AAA+ ATPase" evidence="2">
    <location>
        <begin position="178"/>
        <end position="279"/>
    </location>
</feature>
<gene>
    <name evidence="3" type="ORF">DGMP_39530</name>
</gene>
<dbReference type="Proteomes" id="UP000826725">
    <property type="component" value="Chromosome"/>
</dbReference>
<dbReference type="Pfam" id="PF13401">
    <property type="entry name" value="AAA_22"/>
    <property type="match status" value="1"/>
</dbReference>
<dbReference type="Pfam" id="PF04519">
    <property type="entry name" value="Bactofilin"/>
    <property type="match status" value="1"/>
</dbReference>
<evidence type="ECO:0000256" key="1">
    <source>
        <dbReference type="ARBA" id="ARBA00044755"/>
    </source>
</evidence>
<reference evidence="3" key="1">
    <citation type="submission" date="2020-09" db="EMBL/GenBank/DDBJ databases">
        <title>Desulfogranum mesoprofundum gen. nov., sp. nov., a novel mesophilic, sulfate-reducing chemolithoautotroph isolated from a deep-sea hydrothermal vent chimney in the Suiyo Seamount.</title>
        <authorList>
            <person name="Hashimoto Y."/>
            <person name="Nakagawa S."/>
        </authorList>
    </citation>
    <scope>NUCLEOTIDE SEQUENCE</scope>
    <source>
        <strain evidence="3">KT2</strain>
    </source>
</reference>
<evidence type="ECO:0000313" key="3">
    <source>
        <dbReference type="EMBL" id="BCL63260.1"/>
    </source>
</evidence>
<dbReference type="EMBL" id="AP024086">
    <property type="protein sequence ID" value="BCL63260.1"/>
    <property type="molecule type" value="Genomic_DNA"/>
</dbReference>
<dbReference type="CDD" id="cd02019">
    <property type="entry name" value="NK"/>
    <property type="match status" value="1"/>
</dbReference>
<proteinExistence type="inferred from homology"/>
<dbReference type="PANTHER" id="PTHR35024">
    <property type="entry name" value="HYPOTHETICAL CYTOSOLIC PROTEIN"/>
    <property type="match status" value="1"/>
</dbReference>
<dbReference type="PANTHER" id="PTHR35024:SF4">
    <property type="entry name" value="POLYMER-FORMING CYTOSKELETAL PROTEIN"/>
    <property type="match status" value="1"/>
</dbReference>
<protein>
    <recommendedName>
        <fullName evidence="2">ORC1/DEAH AAA+ ATPase domain-containing protein</fullName>
    </recommendedName>
</protein>